<evidence type="ECO:0000256" key="3">
    <source>
        <dbReference type="ARBA" id="ARBA00022475"/>
    </source>
</evidence>
<dbReference type="InterPro" id="IPR015683">
    <property type="entry name" value="Ionotropic_Glu_rcpt"/>
</dbReference>
<feature type="transmembrane region" description="Helical" evidence="17">
    <location>
        <begin position="1042"/>
        <end position="1065"/>
    </location>
</feature>
<evidence type="ECO:0000256" key="18">
    <source>
        <dbReference type="SAM" id="MobiDB-lite"/>
    </source>
</evidence>
<evidence type="ECO:0000256" key="17">
    <source>
        <dbReference type="RuleBase" id="RU367118"/>
    </source>
</evidence>
<feature type="compositionally biased region" description="Basic and acidic residues" evidence="18">
    <location>
        <begin position="1381"/>
        <end position="1390"/>
    </location>
</feature>
<dbReference type="GO" id="GO:0038023">
    <property type="term" value="F:signaling receptor activity"/>
    <property type="evidence" value="ECO:0007669"/>
    <property type="project" value="InterPro"/>
</dbReference>
<feature type="transmembrane region" description="Helical" evidence="17">
    <location>
        <begin position="1236"/>
        <end position="1262"/>
    </location>
</feature>
<dbReference type="SMART" id="SM00079">
    <property type="entry name" value="PBPe"/>
    <property type="match status" value="1"/>
</dbReference>
<organism evidence="21 22">
    <name type="scientific">Etheostoma spectabile</name>
    <name type="common">orangethroat darter</name>
    <dbReference type="NCBI Taxonomy" id="54343"/>
    <lineage>
        <taxon>Eukaryota</taxon>
        <taxon>Metazoa</taxon>
        <taxon>Chordata</taxon>
        <taxon>Craniata</taxon>
        <taxon>Vertebrata</taxon>
        <taxon>Euteleostomi</taxon>
        <taxon>Actinopterygii</taxon>
        <taxon>Neopterygii</taxon>
        <taxon>Teleostei</taxon>
        <taxon>Neoteleostei</taxon>
        <taxon>Acanthomorphata</taxon>
        <taxon>Eupercaria</taxon>
        <taxon>Perciformes</taxon>
        <taxon>Percoidei</taxon>
        <taxon>Percidae</taxon>
        <taxon>Etheostomatinae</taxon>
        <taxon>Etheostoma</taxon>
    </lineage>
</organism>
<feature type="region of interest" description="Disordered" evidence="18">
    <location>
        <begin position="1370"/>
        <end position="1398"/>
    </location>
</feature>
<evidence type="ECO:0000313" key="22">
    <source>
        <dbReference type="Proteomes" id="UP000327493"/>
    </source>
</evidence>
<keyword evidence="11 17" id="KW-0628">Postsynaptic cell membrane</keyword>
<keyword evidence="16" id="KW-1015">Disulfide bond</keyword>
<evidence type="ECO:0000256" key="9">
    <source>
        <dbReference type="ARBA" id="ARBA00023170"/>
    </source>
</evidence>
<keyword evidence="17" id="KW-0732">Signal</keyword>
<dbReference type="InterPro" id="IPR019594">
    <property type="entry name" value="Glu/Gly-bd"/>
</dbReference>
<evidence type="ECO:0000256" key="11">
    <source>
        <dbReference type="ARBA" id="ARBA00023257"/>
    </source>
</evidence>
<gene>
    <name evidence="21" type="ORF">FQN60_005110</name>
</gene>
<evidence type="ECO:0000256" key="15">
    <source>
        <dbReference type="PIRSR" id="PIRSR601508-2"/>
    </source>
</evidence>
<comment type="function">
    <text evidence="17">Receptor for glutamate that functions as a ligand-gated ion channel in the central nervous system and plays an important role in excitatory synaptic transmission. L-glutamate acts as an excitatory neurotransmitter at many synapses in the central nervous system.</text>
</comment>
<feature type="chain" id="PRO_5027155191" description="Glutamate receptor" evidence="17">
    <location>
        <begin position="21"/>
        <end position="1398"/>
    </location>
</feature>
<protein>
    <recommendedName>
        <fullName evidence="17">Glutamate receptor</fullName>
    </recommendedName>
</protein>
<comment type="caution">
    <text evidence="21">The sequence shown here is derived from an EMBL/GenBank/DDBJ whole genome shotgun (WGS) entry which is preliminary data.</text>
</comment>
<evidence type="ECO:0000256" key="13">
    <source>
        <dbReference type="ARBA" id="ARBA00023303"/>
    </source>
</evidence>
<dbReference type="GO" id="GO:0015276">
    <property type="term" value="F:ligand-gated monoatomic ion channel activity"/>
    <property type="evidence" value="ECO:0007669"/>
    <property type="project" value="InterPro"/>
</dbReference>
<evidence type="ECO:0000256" key="2">
    <source>
        <dbReference type="ARBA" id="ARBA00022448"/>
    </source>
</evidence>
<comment type="subcellular location">
    <subcellularLocation>
        <location evidence="1">Cell membrane</location>
        <topology evidence="1">Multi-pass membrane protein</topology>
    </subcellularLocation>
    <subcellularLocation>
        <location evidence="17">Postsynaptic cell membrane</location>
        <topology evidence="17">Multi-pass membrane protein</topology>
    </subcellularLocation>
</comment>
<dbReference type="InterPro" id="IPR028082">
    <property type="entry name" value="Peripla_BP_I"/>
</dbReference>
<dbReference type="SUPFAM" id="SSF53822">
    <property type="entry name" value="Periplasmic binding protein-like I"/>
    <property type="match status" value="1"/>
</dbReference>
<keyword evidence="13 17" id="KW-0407">Ion channel</keyword>
<sequence length="1398" mass="155984">MLTAWALLLFLAMWVRSTSGGPLSFRIEPKTTSLPCHSPRQDHPAASRKLSVGAQGRLFYMPELSIIGFLTVQDYTECSPVRKLHGLPSTPAHLCPVLTLSAAYTLYSAHHPLLLGNSRMCSNDPPLWQSGHRSLPGPSGRRRMDWAGRPAILDDPMECSRGERLAITLAKDSINRSSNRSTTGKLEVDIFELLRDSEYEMGETMCQIMSKGVVAVLGPSASPASNSIISNICGEKEVATEDHFASSFTTIGLRDEPEVCWANKERWIEVGVSLSSATLHSPVTPPVFLHSSHHACPPASPSSPTALYCNALAADQPNTWHTHSLLDVFLLGLTVPYVKVAPEDILKVQFPRFTTLDLRPTNTDISLAVAGLLTFFNSTTACLICAQADSPPIPGSSHNQLVGWQPPVGGSSTCAGLLNLEQLLRQFLISKETLSVRMLDDSNDPTPLLKEIRDDKTATIIVDANATMSHIILERSPTLSTVVSISHLNRVFTLPSVVIQSPWQPWDTEQREQWDASELGMLSVYYTYIFTSLVRKREKINQIAAGCLGRRTRIEEGKHQFLVGWLGSRLLIELQEFSLLQLDDVVDQRLSSALLFDAVYAVVAAVQELNRSQNVGATQLSCKSSKIWEHGTSLMNYLRMVELDGLTGHIEFNSKGQRSNYALRIMQNSKDGLRQSVAPTILSSRALWLRYGSAHANNDGVRSWHCPCSGRGTTGTCNQQQPTEEATEMQVYTEKQEKRELTEEDDTCKCRPPTFQSHVLIYVHLHVPMCPCVKVFRGSSRDEYILTRSNTQELVLELLPLRLEMGNRSKAEWMSCFARSPSLNGFQGWPHRTYSKELTARPRKGQFLPRQHVSAPFLLTAPSSPFSLALSTSYSWVEVTVPPPPITQSPPMLRPLVTPAEPSQATDSLLPAPPQALTTDCIGLWHSENGLSMERKLPSINVTDTLFNSTLTITTILENPYVMLRQNHQQLEGNDRYEGFCVDMLKELADILKFKYRIRLVGDGLYGVPGANGTWTGMVGELISRGRRPGYFSFLDPFSPGVWLFMLLAYLAVSCVLFLVARWAFTLIIISSYTANLAAFLTVQRMEVPIESVDDLADQTAIEFDLRERIRNSRYQTYQRMWNFMHSKQPSVFVKSTEEGIARVLNSNYAYLLESTMNEYYRQRNCNLTQIGGLLDTKGYGIGMPVGSVYRDEFDLAILKMQEDNRLEILKRKWWDGGKCPKEEDHRAKGLGMENIGGIFVVLVCGLLVAIFMAVLEFVWMLRQAPGNEQSVCEEMLRELHGIVLCRDSLQVRRRRTASMLRPRPLPLEERRARAAAVSLSNGKLCGGTGLPEPLSHRLAQEAALVARGCSHIRICPECRRFQGLRMRPAGATGALPSPTHSEESIEWDKTTNSSEPE</sequence>
<evidence type="ECO:0000259" key="20">
    <source>
        <dbReference type="SMART" id="SM00918"/>
    </source>
</evidence>
<name>A0A5J5DLI2_9PERO</name>
<keyword evidence="12 17" id="KW-1071">Ligand-gated ion channel</keyword>
<evidence type="ECO:0000256" key="5">
    <source>
        <dbReference type="ARBA" id="ARBA00022989"/>
    </source>
</evidence>
<evidence type="ECO:0000256" key="7">
    <source>
        <dbReference type="ARBA" id="ARBA00023065"/>
    </source>
</evidence>
<dbReference type="SMART" id="SM00918">
    <property type="entry name" value="Lig_chan-Glu_bd"/>
    <property type="match status" value="1"/>
</dbReference>
<dbReference type="FunFam" id="3.40.190.10:FF:000210">
    <property type="entry name" value="Glutamate receptor ionotropic, kainate 1"/>
    <property type="match status" value="1"/>
</dbReference>
<keyword evidence="22" id="KW-1185">Reference proteome</keyword>
<keyword evidence="2 17" id="KW-0813">Transport</keyword>
<evidence type="ECO:0000256" key="8">
    <source>
        <dbReference type="ARBA" id="ARBA00023136"/>
    </source>
</evidence>
<accession>A0A5J5DLI2</accession>
<dbReference type="Gene3D" id="3.40.190.10">
    <property type="entry name" value="Periplasmic binding protein-like II"/>
    <property type="match status" value="2"/>
</dbReference>
<keyword evidence="10" id="KW-0325">Glycoprotein</keyword>
<keyword evidence="9 17" id="KW-0675">Receptor</keyword>
<evidence type="ECO:0000256" key="10">
    <source>
        <dbReference type="ARBA" id="ARBA00023180"/>
    </source>
</evidence>
<dbReference type="GO" id="GO:0045211">
    <property type="term" value="C:postsynaptic membrane"/>
    <property type="evidence" value="ECO:0007669"/>
    <property type="project" value="UniProtKB-SubCell"/>
</dbReference>
<proteinExistence type="inferred from homology"/>
<reference evidence="21 22" key="1">
    <citation type="submission" date="2019-08" db="EMBL/GenBank/DDBJ databases">
        <title>A chromosome-level genome assembly, high-density linkage maps, and genome scans reveal the genomic architecture of hybrid incompatibilities underlying speciation via character displacement in darters (Percidae: Etheostominae).</title>
        <authorList>
            <person name="Moran R.L."/>
            <person name="Catchen J.M."/>
            <person name="Fuller R.C."/>
        </authorList>
    </citation>
    <scope>NUCLEOTIDE SEQUENCE [LARGE SCALE GENOMIC DNA]</scope>
    <source>
        <strain evidence="21">EspeVRDwgs_2016</strain>
        <tissue evidence="21">Muscle</tissue>
    </source>
</reference>
<dbReference type="InterPro" id="IPR001828">
    <property type="entry name" value="ANF_lig-bd_rcpt"/>
</dbReference>
<dbReference type="PANTHER" id="PTHR18966">
    <property type="entry name" value="IONOTROPIC GLUTAMATE RECEPTOR"/>
    <property type="match status" value="1"/>
</dbReference>
<dbReference type="Gene3D" id="3.40.50.2300">
    <property type="match status" value="3"/>
</dbReference>
<comment type="similarity">
    <text evidence="17">Belongs to the glutamate-gated ion channel (TC 1.A.10.1) family.</text>
</comment>
<feature type="binding site" evidence="14">
    <location>
        <position position="1154"/>
    </location>
    <ligand>
        <name>L-glutamate</name>
        <dbReference type="ChEBI" id="CHEBI:29985"/>
    </ligand>
</feature>
<evidence type="ECO:0000256" key="4">
    <source>
        <dbReference type="ARBA" id="ARBA00022692"/>
    </source>
</evidence>
<evidence type="ECO:0000259" key="19">
    <source>
        <dbReference type="SMART" id="SM00079"/>
    </source>
</evidence>
<feature type="disulfide bond" evidence="16">
    <location>
        <begin position="1166"/>
        <end position="1220"/>
    </location>
</feature>
<dbReference type="EMBL" id="VOFY01000003">
    <property type="protein sequence ID" value="KAA8594276.1"/>
    <property type="molecule type" value="Genomic_DNA"/>
</dbReference>
<feature type="site" description="Interaction with the cone snail toxin Con-ikot-ikot" evidence="15">
    <location>
        <position position="1200"/>
    </location>
</feature>
<evidence type="ECO:0000256" key="12">
    <source>
        <dbReference type="ARBA" id="ARBA00023286"/>
    </source>
</evidence>
<keyword evidence="8 17" id="KW-0472">Membrane</keyword>
<dbReference type="InterPro" id="IPR001320">
    <property type="entry name" value="Iontro_rcpt_C"/>
</dbReference>
<dbReference type="PRINTS" id="PR00177">
    <property type="entry name" value="NMDARECEPTOR"/>
</dbReference>
<evidence type="ECO:0000313" key="21">
    <source>
        <dbReference type="EMBL" id="KAA8594276.1"/>
    </source>
</evidence>
<dbReference type="Pfam" id="PF00060">
    <property type="entry name" value="Lig_chan"/>
    <property type="match status" value="1"/>
</dbReference>
<dbReference type="Proteomes" id="UP000327493">
    <property type="component" value="Chromosome 3"/>
</dbReference>
<dbReference type="Pfam" id="PF10613">
    <property type="entry name" value="Lig_chan-Glu_bd"/>
    <property type="match status" value="1"/>
</dbReference>
<keyword evidence="3 17" id="KW-1003">Cell membrane</keyword>
<keyword evidence="4 17" id="KW-0812">Transmembrane</keyword>
<keyword evidence="7 17" id="KW-0406">Ion transport</keyword>
<feature type="site" description="Crucial to convey clamshell closure to channel opening" evidence="15">
    <location>
        <position position="1090"/>
    </location>
</feature>
<dbReference type="SUPFAM" id="SSF53850">
    <property type="entry name" value="Periplasmic binding protein-like II"/>
    <property type="match status" value="1"/>
</dbReference>
<keyword evidence="5 17" id="KW-1133">Transmembrane helix</keyword>
<keyword evidence="6 17" id="KW-0770">Synapse</keyword>
<dbReference type="InterPro" id="IPR001508">
    <property type="entry name" value="Iono_Glu_rcpt_met"/>
</dbReference>
<evidence type="ECO:0000256" key="1">
    <source>
        <dbReference type="ARBA" id="ARBA00004651"/>
    </source>
</evidence>
<feature type="signal peptide" evidence="17">
    <location>
        <begin position="1"/>
        <end position="20"/>
    </location>
</feature>
<dbReference type="FunFam" id="3.40.190.10:FF:000061">
    <property type="entry name" value="Glutamate receptor, ionotropic kainate"/>
    <property type="match status" value="1"/>
</dbReference>
<evidence type="ECO:0000256" key="16">
    <source>
        <dbReference type="PIRSR" id="PIRSR601508-3"/>
    </source>
</evidence>
<feature type="site" description="Interaction with the cone snail toxin Con-ikot-ikot" evidence="15">
    <location>
        <position position="1111"/>
    </location>
</feature>
<dbReference type="Pfam" id="PF01094">
    <property type="entry name" value="ANF_receptor"/>
    <property type="match status" value="2"/>
</dbReference>
<evidence type="ECO:0000256" key="6">
    <source>
        <dbReference type="ARBA" id="ARBA00023018"/>
    </source>
</evidence>
<evidence type="ECO:0000256" key="14">
    <source>
        <dbReference type="PIRSR" id="PIRSR601508-1"/>
    </source>
</evidence>
<feature type="domain" description="Ionotropic glutamate receptor C-terminal" evidence="19">
    <location>
        <begin position="950"/>
        <end position="1217"/>
    </location>
</feature>
<feature type="domain" description="Ionotropic glutamate receptor L-glutamate and glycine-binding" evidence="20">
    <location>
        <begin position="960"/>
        <end position="1024"/>
    </location>
</feature>